<evidence type="ECO:0000256" key="1">
    <source>
        <dbReference type="ARBA" id="ARBA00023015"/>
    </source>
</evidence>
<feature type="domain" description="HTH lacI-type" evidence="4">
    <location>
        <begin position="7"/>
        <end position="61"/>
    </location>
</feature>
<accession>A0A316EA28</accession>
<reference evidence="5 8" key="2">
    <citation type="submission" date="2020-07" db="EMBL/GenBank/DDBJ databases">
        <title>The draft genome sequence of Maribacter polysiphoniae KCTC 22021.</title>
        <authorList>
            <person name="Mu L."/>
        </authorList>
    </citation>
    <scope>NUCLEOTIDE SEQUENCE [LARGE SCALE GENOMIC DNA]</scope>
    <source>
        <strain evidence="5 8">KCTC 22021</strain>
    </source>
</reference>
<evidence type="ECO:0000313" key="8">
    <source>
        <dbReference type="Proteomes" id="UP000651837"/>
    </source>
</evidence>
<keyword evidence="8" id="KW-1185">Reference proteome</keyword>
<dbReference type="Pfam" id="PF00532">
    <property type="entry name" value="Peripla_BP_1"/>
    <property type="match status" value="1"/>
</dbReference>
<dbReference type="OrthoDB" id="9768806at2"/>
<dbReference type="Gene3D" id="3.40.50.2300">
    <property type="match status" value="2"/>
</dbReference>
<evidence type="ECO:0000313" key="6">
    <source>
        <dbReference type="EMBL" id="PWK25603.1"/>
    </source>
</evidence>
<keyword evidence="3" id="KW-0804">Transcription</keyword>
<dbReference type="CDD" id="cd06267">
    <property type="entry name" value="PBP1_LacI_sugar_binding-like"/>
    <property type="match status" value="1"/>
</dbReference>
<gene>
    <name evidence="5" type="ORF">HZY62_06070</name>
    <name evidence="6" type="ORF">LX92_00345</name>
</gene>
<evidence type="ECO:0000313" key="5">
    <source>
        <dbReference type="EMBL" id="MBD1260143.1"/>
    </source>
</evidence>
<sequence length="341" mass="37918">MAKKRTTTLKELANELKLSISTVSRALNDHPDISPATKEIVKNLAKKKHYAPNLFARGFRSQETHILGVIVPNISHLFTSTILKGILEEAEFRGYRVIISESQNNESKQIEMLKTMTQFGVDGILMSLAKKTAALDAILQILNHKPMVLFDKVSDKIPCTQIVIDEEEAAYNAVEHLINLGKKRIAILKETENSFNSEKRYAGYLRALRNNEIAIDEKIILSTEDISLKNGSRLTRMLLSLKKRPDAIFAITDNAAIGAIKALHKFNVKIPQEIAVVGFSNSVNSTIIQPALTTVDQPGDRIGRTAVAYLIKEIENPDNDEAIKTVEIKTSLLVRDSSFTA</sequence>
<dbReference type="Proteomes" id="UP000245667">
    <property type="component" value="Unassembled WGS sequence"/>
</dbReference>
<dbReference type="SMART" id="SM00354">
    <property type="entry name" value="HTH_LACI"/>
    <property type="match status" value="1"/>
</dbReference>
<dbReference type="GO" id="GO:0000976">
    <property type="term" value="F:transcription cis-regulatory region binding"/>
    <property type="evidence" value="ECO:0007669"/>
    <property type="project" value="TreeGrafter"/>
</dbReference>
<dbReference type="RefSeq" id="WP_109648543.1">
    <property type="nucleotide sequence ID" value="NZ_JACWLN010000002.1"/>
</dbReference>
<dbReference type="InterPro" id="IPR028082">
    <property type="entry name" value="Peripla_BP_I"/>
</dbReference>
<evidence type="ECO:0000313" key="7">
    <source>
        <dbReference type="Proteomes" id="UP000245667"/>
    </source>
</evidence>
<evidence type="ECO:0000259" key="4">
    <source>
        <dbReference type="PROSITE" id="PS50932"/>
    </source>
</evidence>
<dbReference type="Proteomes" id="UP000651837">
    <property type="component" value="Unassembled WGS sequence"/>
</dbReference>
<dbReference type="EMBL" id="JACWLN010000002">
    <property type="protein sequence ID" value="MBD1260143.1"/>
    <property type="molecule type" value="Genomic_DNA"/>
</dbReference>
<dbReference type="GO" id="GO:0003700">
    <property type="term" value="F:DNA-binding transcription factor activity"/>
    <property type="evidence" value="ECO:0007669"/>
    <property type="project" value="TreeGrafter"/>
</dbReference>
<dbReference type="AlphaFoldDB" id="A0A316EA28"/>
<dbReference type="PANTHER" id="PTHR30146:SF109">
    <property type="entry name" value="HTH-TYPE TRANSCRIPTIONAL REGULATOR GALS"/>
    <property type="match status" value="1"/>
</dbReference>
<dbReference type="PANTHER" id="PTHR30146">
    <property type="entry name" value="LACI-RELATED TRANSCRIPTIONAL REPRESSOR"/>
    <property type="match status" value="1"/>
</dbReference>
<organism evidence="6 7">
    <name type="scientific">Maribacter polysiphoniae</name>
    <dbReference type="NCBI Taxonomy" id="429344"/>
    <lineage>
        <taxon>Bacteria</taxon>
        <taxon>Pseudomonadati</taxon>
        <taxon>Bacteroidota</taxon>
        <taxon>Flavobacteriia</taxon>
        <taxon>Flavobacteriales</taxon>
        <taxon>Flavobacteriaceae</taxon>
        <taxon>Maribacter</taxon>
    </lineage>
</organism>
<dbReference type="EMBL" id="QGGQ01000001">
    <property type="protein sequence ID" value="PWK25603.1"/>
    <property type="molecule type" value="Genomic_DNA"/>
</dbReference>
<evidence type="ECO:0000256" key="3">
    <source>
        <dbReference type="ARBA" id="ARBA00023163"/>
    </source>
</evidence>
<dbReference type="SUPFAM" id="SSF47413">
    <property type="entry name" value="lambda repressor-like DNA-binding domains"/>
    <property type="match status" value="1"/>
</dbReference>
<proteinExistence type="predicted"/>
<evidence type="ECO:0000256" key="2">
    <source>
        <dbReference type="ARBA" id="ARBA00023125"/>
    </source>
</evidence>
<dbReference type="Gene3D" id="1.10.260.40">
    <property type="entry name" value="lambda repressor-like DNA-binding domains"/>
    <property type="match status" value="1"/>
</dbReference>
<dbReference type="CDD" id="cd01392">
    <property type="entry name" value="HTH_LacI"/>
    <property type="match status" value="1"/>
</dbReference>
<dbReference type="Pfam" id="PF00356">
    <property type="entry name" value="LacI"/>
    <property type="match status" value="1"/>
</dbReference>
<dbReference type="SUPFAM" id="SSF53822">
    <property type="entry name" value="Periplasmic binding protein-like I"/>
    <property type="match status" value="1"/>
</dbReference>
<dbReference type="InterPro" id="IPR010982">
    <property type="entry name" value="Lambda_DNA-bd_dom_sf"/>
</dbReference>
<dbReference type="InterPro" id="IPR000843">
    <property type="entry name" value="HTH_LacI"/>
</dbReference>
<dbReference type="InterPro" id="IPR001761">
    <property type="entry name" value="Peripla_BP/Lac1_sug-bd_dom"/>
</dbReference>
<comment type="caution">
    <text evidence="6">The sequence shown here is derived from an EMBL/GenBank/DDBJ whole genome shotgun (WGS) entry which is preliminary data.</text>
</comment>
<keyword evidence="2 5" id="KW-0238">DNA-binding</keyword>
<dbReference type="PROSITE" id="PS50932">
    <property type="entry name" value="HTH_LACI_2"/>
    <property type="match status" value="1"/>
</dbReference>
<protein>
    <submittedName>
        <fullName evidence="5">LacI family DNA-binding transcriptional regulator</fullName>
    </submittedName>
    <submittedName>
        <fullName evidence="6">LacI family transcriptional regulator</fullName>
    </submittedName>
</protein>
<reference evidence="6 7" key="1">
    <citation type="submission" date="2018-05" db="EMBL/GenBank/DDBJ databases">
        <title>Genomic Encyclopedia of Archaeal and Bacterial Type Strains, Phase II (KMG-II): from individual species to whole genera.</title>
        <authorList>
            <person name="Goeker M."/>
        </authorList>
    </citation>
    <scope>NUCLEOTIDE SEQUENCE [LARGE SCALE GENOMIC DNA]</scope>
    <source>
        <strain evidence="6 7">DSM 23514</strain>
    </source>
</reference>
<name>A0A316EA28_9FLAO</name>
<keyword evidence="1" id="KW-0805">Transcription regulation</keyword>